<dbReference type="Pfam" id="PF01420">
    <property type="entry name" value="Methylase_S"/>
    <property type="match status" value="2"/>
</dbReference>
<dbReference type="PANTHER" id="PTHR30408">
    <property type="entry name" value="TYPE-1 RESTRICTION ENZYME ECOKI SPECIFICITY PROTEIN"/>
    <property type="match status" value="1"/>
</dbReference>
<evidence type="ECO:0000256" key="3">
    <source>
        <dbReference type="ARBA" id="ARBA00023125"/>
    </source>
</evidence>
<dbReference type="GO" id="GO:0003677">
    <property type="term" value="F:DNA binding"/>
    <property type="evidence" value="ECO:0007669"/>
    <property type="project" value="UniProtKB-KW"/>
</dbReference>
<dbReference type="SUPFAM" id="SSF116734">
    <property type="entry name" value="DNA methylase specificity domain"/>
    <property type="match status" value="2"/>
</dbReference>
<name>A0A921LNM1_9FIRM</name>
<dbReference type="EC" id="3.1.21.-" evidence="5"/>
<evidence type="ECO:0000313" key="5">
    <source>
        <dbReference type="EMBL" id="HJG27882.1"/>
    </source>
</evidence>
<evidence type="ECO:0000256" key="2">
    <source>
        <dbReference type="ARBA" id="ARBA00022747"/>
    </source>
</evidence>
<keyword evidence="5" id="KW-0255">Endonuclease</keyword>
<dbReference type="InterPro" id="IPR052021">
    <property type="entry name" value="Type-I_RS_S_subunit"/>
</dbReference>
<proteinExistence type="inferred from homology"/>
<comment type="similarity">
    <text evidence="1">Belongs to the type-I restriction system S methylase family.</text>
</comment>
<sequence>MKSEWKIMRADEFCSAVTDGTHDSPKPQLSGKKLITSKHLKGTRIDFASANWIKEEDYKKMVIRSKVEQWDILYSMIGTIGNIYMEKNADTEYACKNVGIFKLAGRKSDAYWLYYYLQSKNVREYINAQLRGSTQSYIPLGALRGMPIIVPPKEMQKKIVDILWAFDEKIELNNNVNENLQQQATALFDSLYNNADNGVPFTDIIQILGGGTPKTKESLYWNGNIPFFTPKDVGSPYTLTTEKTITEDGFAHCNSHLYPPNTVFVTARGTVGKVGMAGIPMAMNQSCYALVGKETHQLLVYFYTLKVVDRLKHKASGAVFDAITTRDFESEEIMKLSDRAAEMFLNVAEPIYQAILSNSIENLRLAALRDELLPKLMSGEIDVSNLQV</sequence>
<dbReference type="CDD" id="cd17246">
    <property type="entry name" value="RMtype1_S_SonII-TRD2-CR2_like"/>
    <property type="match status" value="1"/>
</dbReference>
<protein>
    <submittedName>
        <fullName evidence="5">Restriction endonuclease subunit S</fullName>
        <ecNumber evidence="5">3.1.21.-</ecNumber>
    </submittedName>
</protein>
<dbReference type="AlphaFoldDB" id="A0A921LNM1"/>
<dbReference type="Gene3D" id="3.90.220.20">
    <property type="entry name" value="DNA methylase specificity domains"/>
    <property type="match status" value="2"/>
</dbReference>
<evidence type="ECO:0000256" key="1">
    <source>
        <dbReference type="ARBA" id="ARBA00010923"/>
    </source>
</evidence>
<dbReference type="Proteomes" id="UP000782880">
    <property type="component" value="Unassembled WGS sequence"/>
</dbReference>
<organism evidence="5 6">
    <name type="scientific">Subdoligranulum variabile</name>
    <dbReference type="NCBI Taxonomy" id="214851"/>
    <lineage>
        <taxon>Bacteria</taxon>
        <taxon>Bacillati</taxon>
        <taxon>Bacillota</taxon>
        <taxon>Clostridia</taxon>
        <taxon>Eubacteriales</taxon>
        <taxon>Oscillospiraceae</taxon>
        <taxon>Subdoligranulum</taxon>
    </lineage>
</organism>
<reference evidence="5" key="1">
    <citation type="journal article" date="2021" name="PeerJ">
        <title>Extensive microbial diversity within the chicken gut microbiome revealed by metagenomics and culture.</title>
        <authorList>
            <person name="Gilroy R."/>
            <person name="Ravi A."/>
            <person name="Getino M."/>
            <person name="Pursley I."/>
            <person name="Horton D.L."/>
            <person name="Alikhan N.F."/>
            <person name="Baker D."/>
            <person name="Gharbi K."/>
            <person name="Hall N."/>
            <person name="Watson M."/>
            <person name="Adriaenssens E.M."/>
            <person name="Foster-Nyarko E."/>
            <person name="Jarju S."/>
            <person name="Secka A."/>
            <person name="Antonio M."/>
            <person name="Oren A."/>
            <person name="Chaudhuri R.R."/>
            <person name="La Ragione R."/>
            <person name="Hildebrand F."/>
            <person name="Pallen M.J."/>
        </authorList>
    </citation>
    <scope>NUCLEOTIDE SEQUENCE</scope>
    <source>
        <strain evidence="5">ChiBcec21-2208</strain>
    </source>
</reference>
<keyword evidence="5" id="KW-0378">Hydrolase</keyword>
<keyword evidence="5" id="KW-0540">Nuclease</keyword>
<keyword evidence="2" id="KW-0680">Restriction system</keyword>
<reference evidence="5" key="2">
    <citation type="submission" date="2021-09" db="EMBL/GenBank/DDBJ databases">
        <authorList>
            <person name="Gilroy R."/>
        </authorList>
    </citation>
    <scope>NUCLEOTIDE SEQUENCE</scope>
    <source>
        <strain evidence="5">ChiBcec21-2208</strain>
    </source>
</reference>
<dbReference type="EMBL" id="DYVE01000115">
    <property type="protein sequence ID" value="HJG27882.1"/>
    <property type="molecule type" value="Genomic_DNA"/>
</dbReference>
<dbReference type="GO" id="GO:0009307">
    <property type="term" value="P:DNA restriction-modification system"/>
    <property type="evidence" value="ECO:0007669"/>
    <property type="project" value="UniProtKB-KW"/>
</dbReference>
<dbReference type="PANTHER" id="PTHR30408:SF13">
    <property type="entry name" value="TYPE I RESTRICTION ENZYME HINDI SPECIFICITY SUBUNIT"/>
    <property type="match status" value="1"/>
</dbReference>
<feature type="domain" description="Type I restriction modification DNA specificity" evidence="4">
    <location>
        <begin position="30"/>
        <end position="181"/>
    </location>
</feature>
<accession>A0A921LNM1</accession>
<dbReference type="GO" id="GO:0004519">
    <property type="term" value="F:endonuclease activity"/>
    <property type="evidence" value="ECO:0007669"/>
    <property type="project" value="UniProtKB-KW"/>
</dbReference>
<dbReference type="CDD" id="cd17243">
    <property type="entry name" value="RMtype1_S_AchA6I-TRD2-CR2_like"/>
    <property type="match status" value="1"/>
</dbReference>
<evidence type="ECO:0000313" key="6">
    <source>
        <dbReference type="Proteomes" id="UP000782880"/>
    </source>
</evidence>
<keyword evidence="3" id="KW-0238">DNA-binding</keyword>
<dbReference type="InterPro" id="IPR044946">
    <property type="entry name" value="Restrct_endonuc_typeI_TRD_sf"/>
</dbReference>
<evidence type="ECO:0000259" key="4">
    <source>
        <dbReference type="Pfam" id="PF01420"/>
    </source>
</evidence>
<gene>
    <name evidence="5" type="ORF">K8V20_04450</name>
</gene>
<dbReference type="InterPro" id="IPR000055">
    <property type="entry name" value="Restrct_endonuc_typeI_TRD"/>
</dbReference>
<comment type="caution">
    <text evidence="5">The sequence shown here is derived from an EMBL/GenBank/DDBJ whole genome shotgun (WGS) entry which is preliminary data.</text>
</comment>
<feature type="domain" description="Type I restriction modification DNA specificity" evidence="4">
    <location>
        <begin position="202"/>
        <end position="334"/>
    </location>
</feature>
<dbReference type="GO" id="GO:0016787">
    <property type="term" value="F:hydrolase activity"/>
    <property type="evidence" value="ECO:0007669"/>
    <property type="project" value="UniProtKB-KW"/>
</dbReference>